<comment type="similarity">
    <text evidence="2">Belongs to the bacterial solute-binding protein 2 family.</text>
</comment>
<feature type="domain" description="Periplasmic binding protein" evidence="4">
    <location>
        <begin position="57"/>
        <end position="311"/>
    </location>
</feature>
<evidence type="ECO:0000256" key="3">
    <source>
        <dbReference type="ARBA" id="ARBA00022729"/>
    </source>
</evidence>
<dbReference type="Pfam" id="PF13407">
    <property type="entry name" value="Peripla_BP_4"/>
    <property type="match status" value="1"/>
</dbReference>
<dbReference type="InterPro" id="IPR025997">
    <property type="entry name" value="SBP_2_dom"/>
</dbReference>
<evidence type="ECO:0000313" key="5">
    <source>
        <dbReference type="EMBL" id="AFH64891.1"/>
    </source>
</evidence>
<dbReference type="AlphaFoldDB" id="I0BR94"/>
<dbReference type="PROSITE" id="PS51257">
    <property type="entry name" value="PROKAR_LIPOPROTEIN"/>
    <property type="match status" value="1"/>
</dbReference>
<dbReference type="CDD" id="cd20005">
    <property type="entry name" value="PBP1_ABC_sugar_binding-like"/>
    <property type="match status" value="1"/>
</dbReference>
<dbReference type="SUPFAM" id="SSF53822">
    <property type="entry name" value="Periplasmic binding protein-like I"/>
    <property type="match status" value="1"/>
</dbReference>
<proteinExistence type="inferred from homology"/>
<dbReference type="KEGG" id="pmw:B2K_30025"/>
<evidence type="ECO:0000313" key="6">
    <source>
        <dbReference type="Proteomes" id="UP000007392"/>
    </source>
</evidence>
<accession>I0BR94</accession>
<dbReference type="PANTHER" id="PTHR46847:SF1">
    <property type="entry name" value="D-ALLOSE-BINDING PERIPLASMIC PROTEIN-RELATED"/>
    <property type="match status" value="1"/>
</dbReference>
<dbReference type="OrthoDB" id="9800520at2"/>
<dbReference type="Gene3D" id="3.40.50.2300">
    <property type="match status" value="2"/>
</dbReference>
<dbReference type="PANTHER" id="PTHR46847">
    <property type="entry name" value="D-ALLOSE-BINDING PERIPLASMIC PROTEIN-RELATED"/>
    <property type="match status" value="1"/>
</dbReference>
<name>I0BR94_9BACL</name>
<dbReference type="GO" id="GO:0030313">
    <property type="term" value="C:cell envelope"/>
    <property type="evidence" value="ECO:0007669"/>
    <property type="project" value="UniProtKB-SubCell"/>
</dbReference>
<reference evidence="5 6" key="1">
    <citation type="submission" date="2013-06" db="EMBL/GenBank/DDBJ databases">
        <title>Complete genome sequence of Paenibacillus mucilaginosus K02.</title>
        <authorList>
            <person name="Xiao B."/>
            <person name="Sun L."/>
            <person name="Xiao L."/>
            <person name="Lian B."/>
        </authorList>
    </citation>
    <scope>NUCLEOTIDE SEQUENCE [LARGE SCALE GENOMIC DNA]</scope>
    <source>
        <strain evidence="5 6">K02</strain>
    </source>
</reference>
<evidence type="ECO:0000256" key="2">
    <source>
        <dbReference type="ARBA" id="ARBA00007639"/>
    </source>
</evidence>
<dbReference type="GO" id="GO:0030246">
    <property type="term" value="F:carbohydrate binding"/>
    <property type="evidence" value="ECO:0007669"/>
    <property type="project" value="UniProtKB-ARBA"/>
</dbReference>
<evidence type="ECO:0000259" key="4">
    <source>
        <dbReference type="Pfam" id="PF13407"/>
    </source>
</evidence>
<evidence type="ECO:0000256" key="1">
    <source>
        <dbReference type="ARBA" id="ARBA00004196"/>
    </source>
</evidence>
<dbReference type="HOGENOM" id="CLU_037628_3_3_9"/>
<dbReference type="InterPro" id="IPR028082">
    <property type="entry name" value="Peripla_BP_I"/>
</dbReference>
<dbReference type="PATRIC" id="fig|997761.3.peg.6007"/>
<dbReference type="RefSeq" id="WP_014652447.1">
    <property type="nucleotide sequence ID" value="NC_017672.3"/>
</dbReference>
<protein>
    <submittedName>
        <fullName evidence="5">LacI family transcriptional regulator</fullName>
    </submittedName>
</protein>
<dbReference type="Proteomes" id="UP000007392">
    <property type="component" value="Chromosome"/>
</dbReference>
<comment type="subcellular location">
    <subcellularLocation>
        <location evidence="1">Cell envelope</location>
    </subcellularLocation>
</comment>
<organism evidence="5 6">
    <name type="scientific">Paenibacillus mucilaginosus K02</name>
    <dbReference type="NCBI Taxonomy" id="997761"/>
    <lineage>
        <taxon>Bacteria</taxon>
        <taxon>Bacillati</taxon>
        <taxon>Bacillota</taxon>
        <taxon>Bacilli</taxon>
        <taxon>Bacillales</taxon>
        <taxon>Paenibacillaceae</taxon>
        <taxon>Paenibacillus</taxon>
    </lineage>
</organism>
<gene>
    <name evidence="5" type="ORF">B2K_30025</name>
</gene>
<sequence length="340" mass="35714">MAKKKSWFALAGVTVMAAALLGACGGNGGGSQQANAPASSEASKAGDSQAAGKVYIPVISKGFQHQFWQAVKQGAEKAAKEYQVEITFEGPESETQVDKQIEMLQAALGKKPQAVALAALDSKAVASLLQKAKAQNIPVVGFDSGVESDVPVTTAATDNKAAAALAADKMAELIGQEGEIALIVHDQTSRTGVDRRDGFVNRIKEKYPKIRIVDVQYGGGDHLKSTDLAKAILQAHPGVKGFFGANEGSAIGVLNAAAELKKEKLVIIGFDSGKQQIEAIRSGRMAGAITQDPIGIGYWSVKAAAMAVKGESVPKTIDTGFHWYDKSNMDSDTIKPLLYN</sequence>
<dbReference type="EMBL" id="CP003422">
    <property type="protein sequence ID" value="AFH64891.1"/>
    <property type="molecule type" value="Genomic_DNA"/>
</dbReference>
<keyword evidence="3" id="KW-0732">Signal</keyword>